<evidence type="ECO:0000313" key="2">
    <source>
        <dbReference type="Proteomes" id="UP000076874"/>
    </source>
</evidence>
<dbReference type="Proteomes" id="UP000076874">
    <property type="component" value="Unassembled WGS sequence"/>
</dbReference>
<organism evidence="1 2">
    <name type="scientific">Niveomyces insectorum RCEF 264</name>
    <dbReference type="NCBI Taxonomy" id="1081102"/>
    <lineage>
        <taxon>Eukaryota</taxon>
        <taxon>Fungi</taxon>
        <taxon>Dikarya</taxon>
        <taxon>Ascomycota</taxon>
        <taxon>Pezizomycotina</taxon>
        <taxon>Sordariomycetes</taxon>
        <taxon>Hypocreomycetidae</taxon>
        <taxon>Hypocreales</taxon>
        <taxon>Cordycipitaceae</taxon>
        <taxon>Niveomyces</taxon>
    </lineage>
</organism>
<reference evidence="1 2" key="1">
    <citation type="journal article" date="2016" name="Genome Biol. Evol.">
        <title>Divergent and convergent evolution of fungal pathogenicity.</title>
        <authorList>
            <person name="Shang Y."/>
            <person name="Xiao G."/>
            <person name="Zheng P."/>
            <person name="Cen K."/>
            <person name="Zhan S."/>
            <person name="Wang C."/>
        </authorList>
    </citation>
    <scope>NUCLEOTIDE SEQUENCE [LARGE SCALE GENOMIC DNA]</scope>
    <source>
        <strain evidence="1 2">RCEF 264</strain>
    </source>
</reference>
<dbReference type="AlphaFoldDB" id="A0A167RX89"/>
<keyword evidence="2" id="KW-1185">Reference proteome</keyword>
<evidence type="ECO:0000313" key="1">
    <source>
        <dbReference type="EMBL" id="OAA59031.1"/>
    </source>
</evidence>
<protein>
    <submittedName>
        <fullName evidence="1">Uncharacterized protein</fullName>
    </submittedName>
</protein>
<gene>
    <name evidence="1" type="ORF">SPI_06233</name>
</gene>
<comment type="caution">
    <text evidence="1">The sequence shown here is derived from an EMBL/GenBank/DDBJ whole genome shotgun (WGS) entry which is preliminary data.</text>
</comment>
<dbReference type="OrthoDB" id="5419802at2759"/>
<proteinExistence type="predicted"/>
<dbReference type="EMBL" id="AZHD01000011">
    <property type="protein sequence ID" value="OAA59031.1"/>
    <property type="molecule type" value="Genomic_DNA"/>
</dbReference>
<sequence length="134" mass="14936">MLGSARLTFDVDLVVRKGGTMAARRLLREDDAHFKGEFAEGTPVHEVDVVNVLKPTLLLDAKCRSILERATWDAKLKDARDIKFLIRFCVSHGLDVSPEEVPNATKEFAVGFVREHGQPELWEEAGYVISEDGA</sequence>
<name>A0A167RX89_9HYPO</name>
<accession>A0A167RX89</accession>